<accession>A0ABP7CGK4</accession>
<comment type="similarity">
    <text evidence="1 3">Belongs to the short-chain dehydrogenases/reductases (SDR) family.</text>
</comment>
<protein>
    <submittedName>
        <fullName evidence="4">SDR family NAD(P)-dependent oxidoreductase</fullName>
    </submittedName>
</protein>
<proteinExistence type="inferred from homology"/>
<name>A0ABP7CGK4_9MICC</name>
<evidence type="ECO:0000256" key="3">
    <source>
        <dbReference type="RuleBase" id="RU000363"/>
    </source>
</evidence>
<dbReference type="InterPro" id="IPR002347">
    <property type="entry name" value="SDR_fam"/>
</dbReference>
<dbReference type="PRINTS" id="PR00080">
    <property type="entry name" value="SDRFAMILY"/>
</dbReference>
<dbReference type="PANTHER" id="PTHR43669">
    <property type="entry name" value="5-KETO-D-GLUCONATE 5-REDUCTASE"/>
    <property type="match status" value="1"/>
</dbReference>
<dbReference type="RefSeq" id="WP_345151282.1">
    <property type="nucleotide sequence ID" value="NZ_BAABEO010000017.1"/>
</dbReference>
<dbReference type="Pfam" id="PF00106">
    <property type="entry name" value="adh_short"/>
    <property type="match status" value="1"/>
</dbReference>
<dbReference type="EMBL" id="BAABEO010000017">
    <property type="protein sequence ID" value="GAA3687210.1"/>
    <property type="molecule type" value="Genomic_DNA"/>
</dbReference>
<dbReference type="PANTHER" id="PTHR43669:SF3">
    <property type="entry name" value="ALCOHOL DEHYDROGENASE, PUTATIVE (AFU_ORTHOLOGUE AFUA_3G03445)-RELATED"/>
    <property type="match status" value="1"/>
</dbReference>
<dbReference type="CDD" id="cd05233">
    <property type="entry name" value="SDR_c"/>
    <property type="match status" value="1"/>
</dbReference>
<dbReference type="SUPFAM" id="SSF51735">
    <property type="entry name" value="NAD(P)-binding Rossmann-fold domains"/>
    <property type="match status" value="1"/>
</dbReference>
<dbReference type="Gene3D" id="3.40.50.720">
    <property type="entry name" value="NAD(P)-binding Rossmann-like Domain"/>
    <property type="match status" value="1"/>
</dbReference>
<sequence length="267" mass="28118">MTTINGRRAVVTGGASGIGRGIAEELIGDGAEVVIADIDEAALAATAREIGAHAIAVDVADPHSVHALAEQAEAVLGGVDIVVNNAGVGPLAPLEDLTLADWRWILDVNLYGVIHGVHEFLPRLKANSHGGHLVNTASMAAFSPAPGLGAYAVSKYGVAALTEVLDLELRQANSDVRVTLLAPGTVTTNIKESLRHRPAGDGETGLRDVDISKGLAGDVRWITPREAGRILCDAILGNDLYAITHPEWWHMVDERQAAIRQAFHRVG</sequence>
<reference evidence="5" key="1">
    <citation type="journal article" date="2019" name="Int. J. Syst. Evol. Microbiol.">
        <title>The Global Catalogue of Microorganisms (GCM) 10K type strain sequencing project: providing services to taxonomists for standard genome sequencing and annotation.</title>
        <authorList>
            <consortium name="The Broad Institute Genomics Platform"/>
            <consortium name="The Broad Institute Genome Sequencing Center for Infectious Disease"/>
            <person name="Wu L."/>
            <person name="Ma J."/>
        </authorList>
    </citation>
    <scope>NUCLEOTIDE SEQUENCE [LARGE SCALE GENOMIC DNA]</scope>
    <source>
        <strain evidence="5">JCM 30742</strain>
    </source>
</reference>
<evidence type="ECO:0000256" key="1">
    <source>
        <dbReference type="ARBA" id="ARBA00006484"/>
    </source>
</evidence>
<keyword evidence="5" id="KW-1185">Reference proteome</keyword>
<gene>
    <name evidence="4" type="ORF">GCM10023081_25730</name>
</gene>
<evidence type="ECO:0000313" key="4">
    <source>
        <dbReference type="EMBL" id="GAA3687210.1"/>
    </source>
</evidence>
<dbReference type="PRINTS" id="PR00081">
    <property type="entry name" value="GDHRDH"/>
</dbReference>
<evidence type="ECO:0000256" key="2">
    <source>
        <dbReference type="ARBA" id="ARBA00023002"/>
    </source>
</evidence>
<evidence type="ECO:0000313" key="5">
    <source>
        <dbReference type="Proteomes" id="UP001500752"/>
    </source>
</evidence>
<organism evidence="4 5">
    <name type="scientific">Arthrobacter ginkgonis</name>
    <dbReference type="NCBI Taxonomy" id="1630594"/>
    <lineage>
        <taxon>Bacteria</taxon>
        <taxon>Bacillati</taxon>
        <taxon>Actinomycetota</taxon>
        <taxon>Actinomycetes</taxon>
        <taxon>Micrococcales</taxon>
        <taxon>Micrococcaceae</taxon>
        <taxon>Arthrobacter</taxon>
    </lineage>
</organism>
<keyword evidence="2" id="KW-0560">Oxidoreductase</keyword>
<dbReference type="InterPro" id="IPR036291">
    <property type="entry name" value="NAD(P)-bd_dom_sf"/>
</dbReference>
<comment type="caution">
    <text evidence="4">The sequence shown here is derived from an EMBL/GenBank/DDBJ whole genome shotgun (WGS) entry which is preliminary data.</text>
</comment>
<dbReference type="Proteomes" id="UP001500752">
    <property type="component" value="Unassembled WGS sequence"/>
</dbReference>